<protein>
    <submittedName>
        <fullName evidence="2">Uncharacterized protein</fullName>
    </submittedName>
</protein>
<keyword evidence="3" id="KW-1185">Reference proteome</keyword>
<gene>
    <name evidence="2" type="ORF">CINCED_3A003943</name>
</gene>
<evidence type="ECO:0000313" key="2">
    <source>
        <dbReference type="EMBL" id="VVC42836.1"/>
    </source>
</evidence>
<evidence type="ECO:0000256" key="1">
    <source>
        <dbReference type="SAM" id="SignalP"/>
    </source>
</evidence>
<evidence type="ECO:0000313" key="3">
    <source>
        <dbReference type="Proteomes" id="UP000325440"/>
    </source>
</evidence>
<dbReference type="Proteomes" id="UP000325440">
    <property type="component" value="Unassembled WGS sequence"/>
</dbReference>
<feature type="signal peptide" evidence="1">
    <location>
        <begin position="1"/>
        <end position="17"/>
    </location>
</feature>
<proteinExistence type="predicted"/>
<reference evidence="2 3" key="1">
    <citation type="submission" date="2019-08" db="EMBL/GenBank/DDBJ databases">
        <authorList>
            <person name="Alioto T."/>
            <person name="Alioto T."/>
            <person name="Gomez Garrido J."/>
        </authorList>
    </citation>
    <scope>NUCLEOTIDE SEQUENCE [LARGE SCALE GENOMIC DNA]</scope>
</reference>
<keyword evidence="1" id="KW-0732">Signal</keyword>
<sequence>MNFYALKLLFYTFVVHAIVPDNPNKIKTMVRLPKNNSEFNLIVETFQKPNNLITVAKTIVQGEFDIFRNLPTQFITFELELVLIFRQMAYAFEKRNETELKDFIGTVCTMLPRCLDFTYIGVLLNSITIMLSEIHIILCHELPTYYKEYENATADIEKKLINEKIDRILISIQSMIEKKTNIGTNLFEEVQNYEDKSMGFISVAYVILGYNNIIPYMNLIHGLEEKDMFESYSQTNKMQFKVSEIRTGDNEIQRNSEKPIHFQEINNDYAKKLQKEECGLIQFVDDFSTAEAMEKLLLFTLSRLQQYCTHSMLNDIKDVKDDKEEYDNMDDNDDNDDIDDSGHIEELQSETENKQKTNYIIDMLKGMCQNIPLILMYLKEITLNNVNKFNDDSIMFSMYLTFCSDFKGYTDIRCANPFPNTEVKKKVFEAKLNDCVSESVKNIWSWNLFKSTHQVPKMTNEHFVNNELCTKLYLNYLTDIYDTIKQFYTGKTMGVWTTFEWLSGKYFLTENSENVDMNELKSKDITIRDVTMSLSVAYHAILPWGLNTFSVMEFHKTIVYHLDRTMKTYVYRYAQIIFMYLNRTSSSDSFQVLQNIRDSVRWYIDGTELFYKYLDLPLYTDTDAQNEPQPTNRIDSLISMIKNIYNNGSINVDEYIPPDEKKDFSQWSETKLPEIDDGYEQFNMVINSNCMDAMNYMSAFFSIAKKSMDINFEFHSAATMYSQYCPQNIFCVSESVFKLEITE</sequence>
<accession>A0A5E4NGN4</accession>
<name>A0A5E4NGN4_9HEMI</name>
<feature type="chain" id="PRO_5022837075" evidence="1">
    <location>
        <begin position="18"/>
        <end position="743"/>
    </location>
</feature>
<dbReference type="AlphaFoldDB" id="A0A5E4NGN4"/>
<organism evidence="2 3">
    <name type="scientific">Cinara cedri</name>
    <dbReference type="NCBI Taxonomy" id="506608"/>
    <lineage>
        <taxon>Eukaryota</taxon>
        <taxon>Metazoa</taxon>
        <taxon>Ecdysozoa</taxon>
        <taxon>Arthropoda</taxon>
        <taxon>Hexapoda</taxon>
        <taxon>Insecta</taxon>
        <taxon>Pterygota</taxon>
        <taxon>Neoptera</taxon>
        <taxon>Paraneoptera</taxon>
        <taxon>Hemiptera</taxon>
        <taxon>Sternorrhyncha</taxon>
        <taxon>Aphidomorpha</taxon>
        <taxon>Aphidoidea</taxon>
        <taxon>Aphididae</taxon>
        <taxon>Lachninae</taxon>
        <taxon>Cinara</taxon>
    </lineage>
</organism>
<dbReference type="EMBL" id="CABPRJ010002013">
    <property type="protein sequence ID" value="VVC42836.1"/>
    <property type="molecule type" value="Genomic_DNA"/>
</dbReference>